<dbReference type="Pfam" id="PF02517">
    <property type="entry name" value="Rce1-like"/>
    <property type="match status" value="1"/>
</dbReference>
<dbReference type="GO" id="GO:0008237">
    <property type="term" value="F:metallopeptidase activity"/>
    <property type="evidence" value="ECO:0007669"/>
    <property type="project" value="UniProtKB-KW"/>
</dbReference>
<evidence type="ECO:0000313" key="4">
    <source>
        <dbReference type="Proteomes" id="UP001138661"/>
    </source>
</evidence>
<feature type="transmembrane region" description="Helical" evidence="1">
    <location>
        <begin position="274"/>
        <end position="297"/>
    </location>
</feature>
<keyword evidence="1" id="KW-0472">Membrane</keyword>
<gene>
    <name evidence="3" type="ORF">KX928_02390</name>
</gene>
<reference evidence="3" key="1">
    <citation type="submission" date="2021-07" db="EMBL/GenBank/DDBJ databases">
        <title>Roseobacter insulae sp. nov., isolated from a tidal flat.</title>
        <authorList>
            <person name="Park S."/>
            <person name="Yoon J.-H."/>
        </authorList>
    </citation>
    <scope>NUCLEOTIDE SEQUENCE</scope>
    <source>
        <strain evidence="3">YSTF-M11</strain>
    </source>
</reference>
<dbReference type="AlphaFoldDB" id="A0A9X1FRU9"/>
<dbReference type="Proteomes" id="UP001138661">
    <property type="component" value="Unassembled WGS sequence"/>
</dbReference>
<dbReference type="PANTHER" id="PTHR36435">
    <property type="entry name" value="SLR1288 PROTEIN"/>
    <property type="match status" value="1"/>
</dbReference>
<dbReference type="GO" id="GO:0080120">
    <property type="term" value="P:CAAX-box protein maturation"/>
    <property type="evidence" value="ECO:0007669"/>
    <property type="project" value="UniProtKB-ARBA"/>
</dbReference>
<keyword evidence="3" id="KW-0378">Hydrolase</keyword>
<keyword evidence="1" id="KW-0812">Transmembrane</keyword>
<feature type="transmembrane region" description="Helical" evidence="1">
    <location>
        <begin position="114"/>
        <end position="132"/>
    </location>
</feature>
<keyword evidence="1" id="KW-1133">Transmembrane helix</keyword>
<name>A0A9X1FRU9_9RHOB</name>
<feature type="transmembrane region" description="Helical" evidence="1">
    <location>
        <begin position="208"/>
        <end position="226"/>
    </location>
</feature>
<feature type="transmembrane region" description="Helical" evidence="1">
    <location>
        <begin position="233"/>
        <end position="254"/>
    </location>
</feature>
<dbReference type="EMBL" id="JAHXDN010000001">
    <property type="protein sequence ID" value="MBW4706626.1"/>
    <property type="molecule type" value="Genomic_DNA"/>
</dbReference>
<keyword evidence="3" id="KW-0645">Protease</keyword>
<accession>A0A9X1FRU9</accession>
<sequence>MFRRNDYIAHESLVSPARQSAQVWRLIMGLTIASGVYLICNQTMFRTLYTWQGKDAVAFAQTLTEGSTPFAMYLMLLSFGFMTLGVAVALRVVHHRGLPAVLGDRRLFVQQLQAVLILLVLINGAIWLLPPWDMGAPLVPNMKLGLWVLLLPVSLLAVFVQVSAEEVLFRGYIQQQLAARFKSPLVWMVMPAVLFGFGHYLPDAAGSNATAIALWAVVFGLLMADLTARAGTLAPAIAVHLVNNVTAILIVSLPDDLSGLALYLSPFNLQDTEAVRAWLPVDFGFMIVSWLGARLAIRR</sequence>
<feature type="transmembrane region" description="Helical" evidence="1">
    <location>
        <begin position="144"/>
        <end position="164"/>
    </location>
</feature>
<dbReference type="GO" id="GO:0004175">
    <property type="term" value="F:endopeptidase activity"/>
    <property type="evidence" value="ECO:0007669"/>
    <property type="project" value="UniProtKB-ARBA"/>
</dbReference>
<protein>
    <submittedName>
        <fullName evidence="3">CPBP family intramembrane metalloprotease</fullName>
    </submittedName>
</protein>
<feature type="transmembrane region" description="Helical" evidence="1">
    <location>
        <begin position="70"/>
        <end position="93"/>
    </location>
</feature>
<evidence type="ECO:0000313" key="3">
    <source>
        <dbReference type="EMBL" id="MBW4706626.1"/>
    </source>
</evidence>
<keyword evidence="4" id="KW-1185">Reference proteome</keyword>
<dbReference type="RefSeq" id="WP_219498420.1">
    <property type="nucleotide sequence ID" value="NZ_JAHXDN010000001.1"/>
</dbReference>
<evidence type="ECO:0000259" key="2">
    <source>
        <dbReference type="Pfam" id="PF02517"/>
    </source>
</evidence>
<dbReference type="InterPro" id="IPR052710">
    <property type="entry name" value="CAAX_protease"/>
</dbReference>
<feature type="transmembrane region" description="Helical" evidence="1">
    <location>
        <begin position="21"/>
        <end position="39"/>
    </location>
</feature>
<proteinExistence type="predicted"/>
<comment type="caution">
    <text evidence="3">The sequence shown here is derived from an EMBL/GenBank/DDBJ whole genome shotgun (WGS) entry which is preliminary data.</text>
</comment>
<dbReference type="InterPro" id="IPR003675">
    <property type="entry name" value="Rce1/LyrA-like_dom"/>
</dbReference>
<feature type="transmembrane region" description="Helical" evidence="1">
    <location>
        <begin position="185"/>
        <end position="202"/>
    </location>
</feature>
<feature type="domain" description="CAAX prenyl protease 2/Lysostaphin resistance protein A-like" evidence="2">
    <location>
        <begin position="149"/>
        <end position="245"/>
    </location>
</feature>
<keyword evidence="3" id="KW-0482">Metalloprotease</keyword>
<dbReference type="PANTHER" id="PTHR36435:SF1">
    <property type="entry name" value="CAAX AMINO TERMINAL PROTEASE FAMILY PROTEIN"/>
    <property type="match status" value="1"/>
</dbReference>
<organism evidence="3 4">
    <name type="scientific">Roseobacter insulae</name>
    <dbReference type="NCBI Taxonomy" id="2859783"/>
    <lineage>
        <taxon>Bacteria</taxon>
        <taxon>Pseudomonadati</taxon>
        <taxon>Pseudomonadota</taxon>
        <taxon>Alphaproteobacteria</taxon>
        <taxon>Rhodobacterales</taxon>
        <taxon>Roseobacteraceae</taxon>
        <taxon>Roseobacter</taxon>
    </lineage>
</organism>
<evidence type="ECO:0000256" key="1">
    <source>
        <dbReference type="SAM" id="Phobius"/>
    </source>
</evidence>